<dbReference type="AlphaFoldDB" id="A0A0A9H0B8"/>
<evidence type="ECO:0000256" key="1">
    <source>
        <dbReference type="SAM" id="MobiDB-lite"/>
    </source>
</evidence>
<reference evidence="2" key="1">
    <citation type="submission" date="2014-09" db="EMBL/GenBank/DDBJ databases">
        <authorList>
            <person name="Magalhaes I.L.F."/>
            <person name="Oliveira U."/>
            <person name="Santos F.R."/>
            <person name="Vidigal T.H.D.A."/>
            <person name="Brescovit A.D."/>
            <person name="Santos A.J."/>
        </authorList>
    </citation>
    <scope>NUCLEOTIDE SEQUENCE</scope>
    <source>
        <tissue evidence="2">Shoot tissue taken approximately 20 cm above the soil surface</tissue>
    </source>
</reference>
<sequence length="49" mass="4853">MINSEGGCAAYLACSTLRTSRSAAASWTGCSAPPPPASPSSPPSSSRPE</sequence>
<proteinExistence type="predicted"/>
<reference evidence="2" key="2">
    <citation type="journal article" date="2015" name="Data Brief">
        <title>Shoot transcriptome of the giant reed, Arundo donax.</title>
        <authorList>
            <person name="Barrero R.A."/>
            <person name="Guerrero F.D."/>
            <person name="Moolhuijzen P."/>
            <person name="Goolsby J.A."/>
            <person name="Tidwell J."/>
            <person name="Bellgard S.E."/>
            <person name="Bellgard M.I."/>
        </authorList>
    </citation>
    <scope>NUCLEOTIDE SEQUENCE</scope>
    <source>
        <tissue evidence="2">Shoot tissue taken approximately 20 cm above the soil surface</tissue>
    </source>
</reference>
<evidence type="ECO:0000313" key="2">
    <source>
        <dbReference type="EMBL" id="JAE29234.1"/>
    </source>
</evidence>
<feature type="region of interest" description="Disordered" evidence="1">
    <location>
        <begin position="25"/>
        <end position="49"/>
    </location>
</feature>
<name>A0A0A9H0B8_ARUDO</name>
<organism evidence="2">
    <name type="scientific">Arundo donax</name>
    <name type="common">Giant reed</name>
    <name type="synonym">Donax arundinaceus</name>
    <dbReference type="NCBI Taxonomy" id="35708"/>
    <lineage>
        <taxon>Eukaryota</taxon>
        <taxon>Viridiplantae</taxon>
        <taxon>Streptophyta</taxon>
        <taxon>Embryophyta</taxon>
        <taxon>Tracheophyta</taxon>
        <taxon>Spermatophyta</taxon>
        <taxon>Magnoliopsida</taxon>
        <taxon>Liliopsida</taxon>
        <taxon>Poales</taxon>
        <taxon>Poaceae</taxon>
        <taxon>PACMAD clade</taxon>
        <taxon>Arundinoideae</taxon>
        <taxon>Arundineae</taxon>
        <taxon>Arundo</taxon>
    </lineage>
</organism>
<dbReference type="EMBL" id="GBRH01168662">
    <property type="protein sequence ID" value="JAE29234.1"/>
    <property type="molecule type" value="Transcribed_RNA"/>
</dbReference>
<accession>A0A0A9H0B8</accession>
<feature type="compositionally biased region" description="Pro residues" evidence="1">
    <location>
        <begin position="32"/>
        <end position="42"/>
    </location>
</feature>
<protein>
    <submittedName>
        <fullName evidence="2">Uncharacterized protein</fullName>
    </submittedName>
</protein>